<organism evidence="2 3">
    <name type="scientific">Stylosanthes scabra</name>
    <dbReference type="NCBI Taxonomy" id="79078"/>
    <lineage>
        <taxon>Eukaryota</taxon>
        <taxon>Viridiplantae</taxon>
        <taxon>Streptophyta</taxon>
        <taxon>Embryophyta</taxon>
        <taxon>Tracheophyta</taxon>
        <taxon>Spermatophyta</taxon>
        <taxon>Magnoliopsida</taxon>
        <taxon>eudicotyledons</taxon>
        <taxon>Gunneridae</taxon>
        <taxon>Pentapetalae</taxon>
        <taxon>rosids</taxon>
        <taxon>fabids</taxon>
        <taxon>Fabales</taxon>
        <taxon>Fabaceae</taxon>
        <taxon>Papilionoideae</taxon>
        <taxon>50 kb inversion clade</taxon>
        <taxon>dalbergioids sensu lato</taxon>
        <taxon>Dalbergieae</taxon>
        <taxon>Pterocarpus clade</taxon>
        <taxon>Stylosanthes</taxon>
    </lineage>
</organism>
<evidence type="ECO:0000313" key="3">
    <source>
        <dbReference type="Proteomes" id="UP001341840"/>
    </source>
</evidence>
<dbReference type="SUPFAM" id="SSF46785">
    <property type="entry name" value="Winged helix' DNA-binding domain"/>
    <property type="match status" value="1"/>
</dbReference>
<reference evidence="2 3" key="1">
    <citation type="journal article" date="2023" name="Plants (Basel)">
        <title>Bridging the Gap: Combining Genomics and Transcriptomics Approaches to Understand Stylosanthes scabra, an Orphan Legume from the Brazilian Caatinga.</title>
        <authorList>
            <person name="Ferreira-Neto J.R.C."/>
            <person name="da Silva M.D."/>
            <person name="Binneck E."/>
            <person name="de Melo N.F."/>
            <person name="da Silva R.H."/>
            <person name="de Melo A.L.T.M."/>
            <person name="Pandolfi V."/>
            <person name="Bustamante F.O."/>
            <person name="Brasileiro-Vidal A.C."/>
            <person name="Benko-Iseppon A.M."/>
        </authorList>
    </citation>
    <scope>NUCLEOTIDE SEQUENCE [LARGE SCALE GENOMIC DNA]</scope>
    <source>
        <tissue evidence="2">Leaves</tissue>
    </source>
</reference>
<dbReference type="InterPro" id="IPR036388">
    <property type="entry name" value="WH-like_DNA-bd_sf"/>
</dbReference>
<comment type="caution">
    <text evidence="2">The sequence shown here is derived from an EMBL/GenBank/DDBJ whole genome shotgun (WGS) entry which is preliminary data.</text>
</comment>
<dbReference type="EMBL" id="JASCZI010211481">
    <property type="protein sequence ID" value="MED6192733.1"/>
    <property type="molecule type" value="Genomic_DNA"/>
</dbReference>
<protein>
    <recommendedName>
        <fullName evidence="1">O-methyltransferase dimerisation domain-containing protein</fullName>
    </recommendedName>
</protein>
<dbReference type="PROSITE" id="PS51683">
    <property type="entry name" value="SAM_OMT_II"/>
    <property type="match status" value="1"/>
</dbReference>
<dbReference type="Pfam" id="PF08100">
    <property type="entry name" value="Dimerisation"/>
    <property type="match status" value="1"/>
</dbReference>
<keyword evidence="3" id="KW-1185">Reference proteome</keyword>
<evidence type="ECO:0000313" key="2">
    <source>
        <dbReference type="EMBL" id="MED6192733.1"/>
    </source>
</evidence>
<dbReference type="InterPro" id="IPR012967">
    <property type="entry name" value="COMT_dimerisation"/>
</dbReference>
<proteinExistence type="predicted"/>
<gene>
    <name evidence="2" type="ORF">PIB30_012903</name>
</gene>
<dbReference type="Proteomes" id="UP001341840">
    <property type="component" value="Unassembled WGS sequence"/>
</dbReference>
<evidence type="ECO:0000259" key="1">
    <source>
        <dbReference type="Pfam" id="PF08100"/>
    </source>
</evidence>
<dbReference type="InterPro" id="IPR036390">
    <property type="entry name" value="WH_DNA-bd_sf"/>
</dbReference>
<feature type="domain" description="O-methyltransferase dimerisation" evidence="1">
    <location>
        <begin position="33"/>
        <end position="105"/>
    </location>
</feature>
<accession>A0ABU6X6Y2</accession>
<name>A0ABU6X6Y2_9FABA</name>
<sequence length="122" mass="13810">MIDYCLPQQSIADGLGKTFHSMLLMQLPDHQGVNLGIFDAVHNYGKPMPLPQLITSLQIHPSKAFLIQRLMRILINSGFFTTKNINNDDYEVEYFLTDSSMLLLKNNPLSMTPFVLLSLDPV</sequence>
<dbReference type="InterPro" id="IPR016461">
    <property type="entry name" value="COMT-like"/>
</dbReference>
<dbReference type="Gene3D" id="1.10.10.10">
    <property type="entry name" value="Winged helix-like DNA-binding domain superfamily/Winged helix DNA-binding domain"/>
    <property type="match status" value="1"/>
</dbReference>